<dbReference type="GO" id="GO:0006606">
    <property type="term" value="P:protein import into nucleus"/>
    <property type="evidence" value="ECO:0007669"/>
    <property type="project" value="TreeGrafter"/>
</dbReference>
<evidence type="ECO:0000256" key="8">
    <source>
        <dbReference type="ARBA" id="ARBA00022816"/>
    </source>
</evidence>
<evidence type="ECO:0000256" key="5">
    <source>
        <dbReference type="ARBA" id="ARBA00022448"/>
    </source>
</evidence>
<keyword evidence="14" id="KW-0472">Membrane</keyword>
<keyword evidence="20" id="KW-1185">Reference proteome</keyword>
<gene>
    <name evidence="19" type="primary">SEC13</name>
    <name evidence="19" type="ORF">MOBT1_001212</name>
</gene>
<name>A0AAF0DXT6_9BASI</name>
<evidence type="ECO:0000313" key="20">
    <source>
        <dbReference type="Proteomes" id="UP001214603"/>
    </source>
</evidence>
<accession>A0AAF0DXT6</accession>
<dbReference type="PANTHER" id="PTHR11024:SF2">
    <property type="entry name" value="PROTEIN SEC13 HOMOLOG"/>
    <property type="match status" value="1"/>
</dbReference>
<proteinExistence type="inferred from homology"/>
<keyword evidence="10" id="KW-0931">ER-Golgi transport</keyword>
<evidence type="ECO:0000256" key="6">
    <source>
        <dbReference type="ARBA" id="ARBA00022574"/>
    </source>
</evidence>
<dbReference type="GO" id="GO:0032527">
    <property type="term" value="P:protein exit from endoplasmic reticulum"/>
    <property type="evidence" value="ECO:0007669"/>
    <property type="project" value="TreeGrafter"/>
</dbReference>
<feature type="repeat" description="WD" evidence="18">
    <location>
        <begin position="65"/>
        <end position="99"/>
    </location>
</feature>
<dbReference type="FunFam" id="2.130.10.10:FF:000904">
    <property type="entry name" value="Probable SEC13-protein transport protein"/>
    <property type="match status" value="1"/>
</dbReference>
<dbReference type="GO" id="GO:0051028">
    <property type="term" value="P:mRNA transport"/>
    <property type="evidence" value="ECO:0007669"/>
    <property type="project" value="UniProtKB-KW"/>
</dbReference>
<evidence type="ECO:0000256" key="1">
    <source>
        <dbReference type="ARBA" id="ARBA00004299"/>
    </source>
</evidence>
<evidence type="ECO:0000256" key="4">
    <source>
        <dbReference type="ARBA" id="ARBA00010102"/>
    </source>
</evidence>
<dbReference type="GO" id="GO:0090114">
    <property type="term" value="P:COPII-coated vesicle budding"/>
    <property type="evidence" value="ECO:0007669"/>
    <property type="project" value="TreeGrafter"/>
</dbReference>
<comment type="subcellular location">
    <subcellularLocation>
        <location evidence="1">Cytoplasmic vesicle</location>
        <location evidence="1">COPII-coated vesicle membrane</location>
        <topology evidence="1">Peripheral membrane protein</topology>
        <orientation evidence="1">Cytoplasmic side</orientation>
    </subcellularLocation>
    <subcellularLocation>
        <location evidence="2">Endoplasmic reticulum membrane</location>
        <topology evidence="2">Peripheral membrane protein</topology>
        <orientation evidence="2">Cytoplasmic side</orientation>
    </subcellularLocation>
    <subcellularLocation>
        <location evidence="3">Nucleus</location>
        <location evidence="3">Nuclear pore complex</location>
    </subcellularLocation>
</comment>
<sequence length="328" mass="35072">MASNTFSSAPNASADTKTVETYHEDVVHDAQLDFYGSKLATCSSDRTIKVFDVQNGTAVSAGETLVGHEGPVWQVAWAHPSFGTILASASYDGKVFIWKNEGAGAQAYGSSWTRIKDHALHTASVNSIAWSPHELGATLACASSDGKVSVLTFNSDGSWSVDIVTAHPTGSNAVSWAPAVVVSADANEAVPLVRRFATGGCDAVVKIWEFSDEHNRYVEVDQLAGHSDWVRDVAFAPNLGLARTYLATASQDRTVIVWTQNGAGAPWAKNVLQPKTDKDDPAKFPDTVWRVSWSISGNVLAVSCGDGKVSLWKENLKGAWECISDLDA</sequence>
<dbReference type="SMART" id="SM00320">
    <property type="entry name" value="WD40"/>
    <property type="match status" value="6"/>
</dbReference>
<keyword evidence="11" id="KW-0653">Protein transport</keyword>
<keyword evidence="15" id="KW-0539">Nucleus</keyword>
<dbReference type="GO" id="GO:0031080">
    <property type="term" value="C:nuclear pore outer ring"/>
    <property type="evidence" value="ECO:0007669"/>
    <property type="project" value="TreeGrafter"/>
</dbReference>
<evidence type="ECO:0000256" key="3">
    <source>
        <dbReference type="ARBA" id="ARBA00004567"/>
    </source>
</evidence>
<evidence type="ECO:0000256" key="14">
    <source>
        <dbReference type="ARBA" id="ARBA00023136"/>
    </source>
</evidence>
<comment type="function">
    <text evidence="17">Component of the coat protein complex II (COPII) which promotes the formation of transport vesicles from the endoplasmic reticulum (ER). The coat has two main functions, the physical deformation of the endoplasmic reticulum membrane into vesicles and the selection of cargo molecules. It also functions as a component of the nuclear pore complex (NPC). NPC components, collectively referred to as nucleoporins (NUPs), can play the role of both NPC structural components and of docking or interaction partners for transiently associated nuclear transport factors. SEC13 is required for efficient mRNA export from the nucleus to the cytoplasm and for correct nuclear pore biogenesis and distribution.</text>
</comment>
<dbReference type="InterPro" id="IPR001680">
    <property type="entry name" value="WD40_rpt"/>
</dbReference>
<dbReference type="InterPro" id="IPR015943">
    <property type="entry name" value="WD40/YVTN_repeat-like_dom_sf"/>
</dbReference>
<dbReference type="PANTHER" id="PTHR11024">
    <property type="entry name" value="NUCLEAR PORE COMPLEX PROTEIN SEC13 / SEH1 FAMILY MEMBER"/>
    <property type="match status" value="1"/>
</dbReference>
<dbReference type="GO" id="GO:0032008">
    <property type="term" value="P:positive regulation of TOR signaling"/>
    <property type="evidence" value="ECO:0007669"/>
    <property type="project" value="TreeGrafter"/>
</dbReference>
<evidence type="ECO:0000256" key="7">
    <source>
        <dbReference type="ARBA" id="ARBA00022737"/>
    </source>
</evidence>
<reference evidence="19" key="1">
    <citation type="submission" date="2023-03" db="EMBL/GenBank/DDBJ databases">
        <title>Mating type loci evolution in Malassezia.</title>
        <authorList>
            <person name="Coelho M.A."/>
        </authorList>
    </citation>
    <scope>NUCLEOTIDE SEQUENCE</scope>
    <source>
        <strain evidence="19">CBS 7876</strain>
    </source>
</reference>
<evidence type="ECO:0000256" key="11">
    <source>
        <dbReference type="ARBA" id="ARBA00022927"/>
    </source>
</evidence>
<dbReference type="InterPro" id="IPR037363">
    <property type="entry name" value="Sec13/Seh1_fam"/>
</dbReference>
<dbReference type="GO" id="GO:0005789">
    <property type="term" value="C:endoplasmic reticulum membrane"/>
    <property type="evidence" value="ECO:0007669"/>
    <property type="project" value="UniProtKB-SubCell"/>
</dbReference>
<feature type="repeat" description="WD" evidence="18">
    <location>
        <begin position="223"/>
        <end position="258"/>
    </location>
</feature>
<evidence type="ECO:0000256" key="13">
    <source>
        <dbReference type="ARBA" id="ARBA00023132"/>
    </source>
</evidence>
<dbReference type="Proteomes" id="UP001214603">
    <property type="component" value="Chromosome 2"/>
</dbReference>
<keyword evidence="6 18" id="KW-0853">WD repeat</keyword>
<evidence type="ECO:0000256" key="2">
    <source>
        <dbReference type="ARBA" id="ARBA00004397"/>
    </source>
</evidence>
<dbReference type="GO" id="GO:0030127">
    <property type="term" value="C:COPII vesicle coat"/>
    <property type="evidence" value="ECO:0007669"/>
    <property type="project" value="TreeGrafter"/>
</dbReference>
<keyword evidence="13" id="KW-0906">Nuclear pore complex</keyword>
<evidence type="ECO:0000256" key="9">
    <source>
        <dbReference type="ARBA" id="ARBA00022824"/>
    </source>
</evidence>
<protein>
    <submittedName>
        <fullName evidence="19">GTPase-activating protein S13</fullName>
    </submittedName>
</protein>
<dbReference type="PROSITE" id="PS50294">
    <property type="entry name" value="WD_REPEATS_REGION"/>
    <property type="match status" value="2"/>
</dbReference>
<dbReference type="Gene3D" id="2.130.10.10">
    <property type="entry name" value="YVTN repeat-like/Quinoprotein amine dehydrogenase"/>
    <property type="match status" value="1"/>
</dbReference>
<dbReference type="GO" id="GO:0005198">
    <property type="term" value="F:structural molecule activity"/>
    <property type="evidence" value="ECO:0007669"/>
    <property type="project" value="InterPro"/>
</dbReference>
<dbReference type="Pfam" id="PF00400">
    <property type="entry name" value="WD40"/>
    <property type="match status" value="5"/>
</dbReference>
<evidence type="ECO:0000256" key="10">
    <source>
        <dbReference type="ARBA" id="ARBA00022892"/>
    </source>
</evidence>
<organism evidence="19 20">
    <name type="scientific">Malassezia obtusa</name>
    <dbReference type="NCBI Taxonomy" id="76774"/>
    <lineage>
        <taxon>Eukaryota</taxon>
        <taxon>Fungi</taxon>
        <taxon>Dikarya</taxon>
        <taxon>Basidiomycota</taxon>
        <taxon>Ustilaginomycotina</taxon>
        <taxon>Malasseziomycetes</taxon>
        <taxon>Malasseziales</taxon>
        <taxon>Malasseziaceae</taxon>
        <taxon>Malassezia</taxon>
    </lineage>
</organism>
<dbReference type="EMBL" id="CP119935">
    <property type="protein sequence ID" value="WFD02528.1"/>
    <property type="molecule type" value="Genomic_DNA"/>
</dbReference>
<dbReference type="PROSITE" id="PS50082">
    <property type="entry name" value="WD_REPEATS_2"/>
    <property type="match status" value="3"/>
</dbReference>
<keyword evidence="7" id="KW-0677">Repeat</keyword>
<comment type="similarity">
    <text evidence="4">Belongs to the WD repeat SEC13 family.</text>
</comment>
<evidence type="ECO:0000256" key="12">
    <source>
        <dbReference type="ARBA" id="ARBA00023010"/>
    </source>
</evidence>
<keyword evidence="8" id="KW-0509">mRNA transport</keyword>
<keyword evidence="9" id="KW-0256">Endoplasmic reticulum</keyword>
<evidence type="ECO:0000256" key="17">
    <source>
        <dbReference type="ARBA" id="ARBA00025261"/>
    </source>
</evidence>
<evidence type="ECO:0000313" key="19">
    <source>
        <dbReference type="EMBL" id="WFD02528.1"/>
    </source>
</evidence>
<feature type="repeat" description="WD" evidence="18">
    <location>
        <begin position="20"/>
        <end position="61"/>
    </location>
</feature>
<evidence type="ECO:0000256" key="16">
    <source>
        <dbReference type="ARBA" id="ARBA00023329"/>
    </source>
</evidence>
<keyword evidence="12" id="KW-0811">Translocation</keyword>
<dbReference type="InterPro" id="IPR036322">
    <property type="entry name" value="WD40_repeat_dom_sf"/>
</dbReference>
<dbReference type="AlphaFoldDB" id="A0AAF0DXT6"/>
<dbReference type="SUPFAM" id="SSF50978">
    <property type="entry name" value="WD40 repeat-like"/>
    <property type="match status" value="1"/>
</dbReference>
<keyword evidence="16" id="KW-0968">Cytoplasmic vesicle</keyword>
<evidence type="ECO:0000256" key="18">
    <source>
        <dbReference type="PROSITE-ProRule" id="PRU00221"/>
    </source>
</evidence>
<keyword evidence="5" id="KW-0813">Transport</keyword>
<evidence type="ECO:0000256" key="15">
    <source>
        <dbReference type="ARBA" id="ARBA00023242"/>
    </source>
</evidence>